<evidence type="ECO:0000259" key="3">
    <source>
        <dbReference type="PROSITE" id="PS51272"/>
    </source>
</evidence>
<dbReference type="EMBL" id="JAROYP010000014">
    <property type="protein sequence ID" value="MDH5163378.1"/>
    <property type="molecule type" value="Genomic_DNA"/>
</dbReference>
<protein>
    <submittedName>
        <fullName evidence="4">S-layer homology domain-containing protein</fullName>
    </submittedName>
</protein>
<dbReference type="PROSITE" id="PS51272">
    <property type="entry name" value="SLH"/>
    <property type="match status" value="1"/>
</dbReference>
<reference evidence="4" key="1">
    <citation type="submission" date="2023-03" db="EMBL/GenBank/DDBJ databases">
        <title>Bacterial isolates from washroom surfaces on a university campus.</title>
        <authorList>
            <person name="Holman D.B."/>
            <person name="Gzyl K.E."/>
            <person name="Taheri A.E."/>
        </authorList>
    </citation>
    <scope>NUCLEOTIDE SEQUENCE</scope>
    <source>
        <strain evidence="4">RD03</strain>
    </source>
</reference>
<dbReference type="Pfam" id="PF00395">
    <property type="entry name" value="SLH"/>
    <property type="match status" value="1"/>
</dbReference>
<keyword evidence="1" id="KW-0732">Signal</keyword>
<proteinExistence type="predicted"/>
<dbReference type="InterPro" id="IPR051465">
    <property type="entry name" value="Cell_Envelope_Struct_Comp"/>
</dbReference>
<comment type="caution">
    <text evidence="4">The sequence shown here is derived from an EMBL/GenBank/DDBJ whole genome shotgun (WGS) entry which is preliminary data.</text>
</comment>
<organism evidence="4 5">
    <name type="scientific">Heyndrickxia oleronia</name>
    <dbReference type="NCBI Taxonomy" id="38875"/>
    <lineage>
        <taxon>Bacteria</taxon>
        <taxon>Bacillati</taxon>
        <taxon>Bacillota</taxon>
        <taxon>Bacilli</taxon>
        <taxon>Bacillales</taxon>
        <taxon>Bacillaceae</taxon>
        <taxon>Heyndrickxia</taxon>
    </lineage>
</organism>
<feature type="region of interest" description="Disordered" evidence="2">
    <location>
        <begin position="198"/>
        <end position="227"/>
    </location>
</feature>
<evidence type="ECO:0000256" key="2">
    <source>
        <dbReference type="SAM" id="MobiDB-lite"/>
    </source>
</evidence>
<feature type="domain" description="SLH" evidence="3">
    <location>
        <begin position="41"/>
        <end position="104"/>
    </location>
</feature>
<evidence type="ECO:0000256" key="1">
    <source>
        <dbReference type="ARBA" id="ARBA00022729"/>
    </source>
</evidence>
<dbReference type="PANTHER" id="PTHR43308:SF5">
    <property type="entry name" value="S-LAYER PROTEIN _ PEPTIDOGLYCAN ENDO-BETA-N-ACETYLGLUCOSAMINIDASE"/>
    <property type="match status" value="1"/>
</dbReference>
<gene>
    <name evidence="4" type="ORF">P5X88_20810</name>
</gene>
<accession>A0AAW6SYS4</accession>
<dbReference type="PANTHER" id="PTHR43308">
    <property type="entry name" value="OUTER MEMBRANE PROTEIN ALPHA-RELATED"/>
    <property type="match status" value="1"/>
</dbReference>
<evidence type="ECO:0000313" key="4">
    <source>
        <dbReference type="EMBL" id="MDH5163378.1"/>
    </source>
</evidence>
<dbReference type="InterPro" id="IPR001119">
    <property type="entry name" value="SLH_dom"/>
</dbReference>
<name>A0AAW6SYS4_9BACI</name>
<sequence length="345" mass="37428">MKKLHKKVVTGVVVAGMAFSLGVGANYIDGLKTMPTSAAQSNQLFKDLKTNHWAYSNIKWGVSNGILNGYPDGTFKPNNEVTEAEFMKMLIATFAKDEVSASKGKNWADPFYNYAKNKNYPYTGVRNKAITRTKVAEIVSASQGVNYVGDNAIRYMLGEGLSNGKTSQTVQGYEGSAKLTRAEAITFILNLKNKGVTDLKEKPTKPSDPSDLVPVPDKPETPSNQGLVLSPKKVFDKALPSIKENGFTNVDGTENVKTARNKNGDLVGFENVGYIRIFTSNNDGKSLNSVIAIAKAAGINVDNEFMNNIKNAEMGFGLKAEVNGYTAYFSKGNNGHSIDILINLK</sequence>
<dbReference type="Proteomes" id="UP001159179">
    <property type="component" value="Unassembled WGS sequence"/>
</dbReference>
<evidence type="ECO:0000313" key="5">
    <source>
        <dbReference type="Proteomes" id="UP001159179"/>
    </source>
</evidence>
<dbReference type="AlphaFoldDB" id="A0AAW6SYS4"/>
<dbReference type="RefSeq" id="WP_180212655.1">
    <property type="nucleotide sequence ID" value="NZ_JAMATW010000010.1"/>
</dbReference>